<name>A0AB73N2K4_MYCCH</name>
<evidence type="ECO:0008006" key="3">
    <source>
        <dbReference type="Google" id="ProtNLM"/>
    </source>
</evidence>
<protein>
    <recommendedName>
        <fullName evidence="3">UbiC transcription regulator-associated domain-containing protein</fullName>
    </recommendedName>
</protein>
<sequence>MTVLRLEHLDVRVVAIKAHRSLGPLTADRAAADDRENEISENFKVAPGDTDVLELDGPAANATETIAYRIPTRSSHLIARQTASRRATSPAKRPR</sequence>
<dbReference type="EMBL" id="MLHW01000001">
    <property type="protein sequence ID" value="OHT55029.1"/>
    <property type="molecule type" value="Genomic_DNA"/>
</dbReference>
<evidence type="ECO:0000313" key="1">
    <source>
        <dbReference type="EMBL" id="OHT55029.1"/>
    </source>
</evidence>
<reference evidence="1 2" key="1">
    <citation type="submission" date="2016-10" db="EMBL/GenBank/DDBJ databases">
        <title>Evaluation of Human, Animal and Environmental Mycobacterium chelonae Isolates by Core Genome Phylogenomic Analysis, Targeted Gene Comparison, and Anti-microbial Susceptibility Patterns: A Tale of Mistaken Identities.</title>
        <authorList>
            <person name="Fogelson S.B."/>
            <person name="Camus A.C."/>
            <person name="Lorenz W."/>
            <person name="Vasireddy R."/>
            <person name="Vasireddy S."/>
            <person name="Smith T."/>
            <person name="Brown-Elliott B.A."/>
            <person name="Wallace R.J.Jr."/>
            <person name="Hasan N.A."/>
            <person name="Reischl U."/>
            <person name="Sanchez S."/>
        </authorList>
    </citation>
    <scope>NUCLEOTIDE SEQUENCE [LARGE SCALE GENOMIC DNA]</scope>
    <source>
        <strain evidence="1 2">42895</strain>
    </source>
</reference>
<dbReference type="AlphaFoldDB" id="A0AB73N2K4"/>
<dbReference type="Proteomes" id="UP000180113">
    <property type="component" value="Unassembled WGS sequence"/>
</dbReference>
<comment type="caution">
    <text evidence="1">The sequence shown here is derived from an EMBL/GenBank/DDBJ whole genome shotgun (WGS) entry which is preliminary data.</text>
</comment>
<proteinExistence type="predicted"/>
<evidence type="ECO:0000313" key="2">
    <source>
        <dbReference type="Proteomes" id="UP000180113"/>
    </source>
</evidence>
<organism evidence="1 2">
    <name type="scientific">Mycobacteroides chelonae</name>
    <name type="common">Mycobacterium chelonae</name>
    <dbReference type="NCBI Taxonomy" id="1774"/>
    <lineage>
        <taxon>Bacteria</taxon>
        <taxon>Bacillati</taxon>
        <taxon>Actinomycetota</taxon>
        <taxon>Actinomycetes</taxon>
        <taxon>Mycobacteriales</taxon>
        <taxon>Mycobacteriaceae</taxon>
        <taxon>Mycobacteroides</taxon>
    </lineage>
</organism>
<accession>A0AB73N2K4</accession>
<gene>
    <name evidence="1" type="ORF">BKG62_02230</name>
</gene>